<gene>
    <name evidence="1" type="ORF">LAESUDRAFT_665107</name>
</gene>
<sequence>PCKLHFDDLHYLLRLIQHCLCWFLDEQLHLLEHNRFLSVHFTTIHHALKHAETFLKKLRCLASERNEDLHADFVHQMTQYTSEQLGFIDEVSKNERSFHQWMCEQ</sequence>
<dbReference type="GeneID" id="63822198"/>
<dbReference type="EMBL" id="KV427675">
    <property type="protein sequence ID" value="KZT00860.1"/>
    <property type="molecule type" value="Genomic_DNA"/>
</dbReference>
<accession>A0A165BE90</accession>
<evidence type="ECO:0008006" key="3">
    <source>
        <dbReference type="Google" id="ProtNLM"/>
    </source>
</evidence>
<dbReference type="InParanoid" id="A0A165BE90"/>
<organism evidence="1 2">
    <name type="scientific">Laetiporus sulphureus 93-53</name>
    <dbReference type="NCBI Taxonomy" id="1314785"/>
    <lineage>
        <taxon>Eukaryota</taxon>
        <taxon>Fungi</taxon>
        <taxon>Dikarya</taxon>
        <taxon>Basidiomycota</taxon>
        <taxon>Agaricomycotina</taxon>
        <taxon>Agaricomycetes</taxon>
        <taxon>Polyporales</taxon>
        <taxon>Laetiporus</taxon>
    </lineage>
</organism>
<dbReference type="AlphaFoldDB" id="A0A165BE90"/>
<protein>
    <recommendedName>
        <fullName evidence="3">Spindle pole body component</fullName>
    </recommendedName>
</protein>
<proteinExistence type="predicted"/>
<reference evidence="1 2" key="1">
    <citation type="journal article" date="2016" name="Mol. Biol. Evol.">
        <title>Comparative Genomics of Early-Diverging Mushroom-Forming Fungi Provides Insights into the Origins of Lignocellulose Decay Capabilities.</title>
        <authorList>
            <person name="Nagy L.G."/>
            <person name="Riley R."/>
            <person name="Tritt A."/>
            <person name="Adam C."/>
            <person name="Daum C."/>
            <person name="Floudas D."/>
            <person name="Sun H."/>
            <person name="Yadav J.S."/>
            <person name="Pangilinan J."/>
            <person name="Larsson K.H."/>
            <person name="Matsuura K."/>
            <person name="Barry K."/>
            <person name="Labutti K."/>
            <person name="Kuo R."/>
            <person name="Ohm R.A."/>
            <person name="Bhattacharya S.S."/>
            <person name="Shirouzu T."/>
            <person name="Yoshinaga Y."/>
            <person name="Martin F.M."/>
            <person name="Grigoriev I.V."/>
            <person name="Hibbett D.S."/>
        </authorList>
    </citation>
    <scope>NUCLEOTIDE SEQUENCE [LARGE SCALE GENOMIC DNA]</scope>
    <source>
        <strain evidence="1 2">93-53</strain>
    </source>
</reference>
<feature type="non-terminal residue" evidence="1">
    <location>
        <position position="1"/>
    </location>
</feature>
<evidence type="ECO:0000313" key="2">
    <source>
        <dbReference type="Proteomes" id="UP000076871"/>
    </source>
</evidence>
<dbReference type="Proteomes" id="UP000076871">
    <property type="component" value="Unassembled WGS sequence"/>
</dbReference>
<dbReference type="OrthoDB" id="2266637at2759"/>
<dbReference type="RefSeq" id="XP_040758600.1">
    <property type="nucleotide sequence ID" value="XM_040905168.1"/>
</dbReference>
<keyword evidence="2" id="KW-1185">Reference proteome</keyword>
<name>A0A165BE90_9APHY</name>
<evidence type="ECO:0000313" key="1">
    <source>
        <dbReference type="EMBL" id="KZT00860.1"/>
    </source>
</evidence>